<organism evidence="1 2">
    <name type="scientific">Lupinus albus</name>
    <name type="common">White lupine</name>
    <name type="synonym">Lupinus termis</name>
    <dbReference type="NCBI Taxonomy" id="3870"/>
    <lineage>
        <taxon>Eukaryota</taxon>
        <taxon>Viridiplantae</taxon>
        <taxon>Streptophyta</taxon>
        <taxon>Embryophyta</taxon>
        <taxon>Tracheophyta</taxon>
        <taxon>Spermatophyta</taxon>
        <taxon>Magnoliopsida</taxon>
        <taxon>eudicotyledons</taxon>
        <taxon>Gunneridae</taxon>
        <taxon>Pentapetalae</taxon>
        <taxon>rosids</taxon>
        <taxon>fabids</taxon>
        <taxon>Fabales</taxon>
        <taxon>Fabaceae</taxon>
        <taxon>Papilionoideae</taxon>
        <taxon>50 kb inversion clade</taxon>
        <taxon>genistoids sensu lato</taxon>
        <taxon>core genistoids</taxon>
        <taxon>Genisteae</taxon>
        <taxon>Lupinus</taxon>
    </lineage>
</organism>
<evidence type="ECO:0000313" key="1">
    <source>
        <dbReference type="EMBL" id="KAE9607166.1"/>
    </source>
</evidence>
<reference evidence="2" key="1">
    <citation type="journal article" date="2020" name="Nat. Commun.">
        <title>Genome sequence of the cluster root forming white lupin.</title>
        <authorList>
            <person name="Hufnagel B."/>
            <person name="Marques A."/>
            <person name="Soriano A."/>
            <person name="Marques L."/>
            <person name="Divol F."/>
            <person name="Doumas P."/>
            <person name="Sallet E."/>
            <person name="Mancinotti D."/>
            <person name="Carrere S."/>
            <person name="Marande W."/>
            <person name="Arribat S."/>
            <person name="Keller J."/>
            <person name="Huneau C."/>
            <person name="Blein T."/>
            <person name="Aime D."/>
            <person name="Laguerre M."/>
            <person name="Taylor J."/>
            <person name="Schubert V."/>
            <person name="Nelson M."/>
            <person name="Geu-Flores F."/>
            <person name="Crespi M."/>
            <person name="Gallardo-Guerrero K."/>
            <person name="Delaux P.-M."/>
            <person name="Salse J."/>
            <person name="Berges H."/>
            <person name="Guyot R."/>
            <person name="Gouzy J."/>
            <person name="Peret B."/>
        </authorList>
    </citation>
    <scope>NUCLEOTIDE SEQUENCE [LARGE SCALE GENOMIC DNA]</scope>
    <source>
        <strain evidence="2">cv. Amiga</strain>
    </source>
</reference>
<dbReference type="EMBL" id="WOCE01000009">
    <property type="protein sequence ID" value="KAE9607166.1"/>
    <property type="molecule type" value="Genomic_DNA"/>
</dbReference>
<dbReference type="PANTHER" id="PTHR35630">
    <property type="entry name" value="LEGUMINOSIN GROUP486 SECRETED PEPTIDE"/>
    <property type="match status" value="1"/>
</dbReference>
<dbReference type="PANTHER" id="PTHR35630:SF1">
    <property type="entry name" value="LEGUMINOSIN GROUP486 SECRETED PEPTIDE"/>
    <property type="match status" value="1"/>
</dbReference>
<dbReference type="AlphaFoldDB" id="A0A6A4Q0Y7"/>
<proteinExistence type="predicted"/>
<sequence>MCSHCLLLYIIEVSSLQNLRMSTLNYVALIIVLASSCLYNHIIDARVQPIDNINAVSTVQVSIQVGLPPNESPVKILCDELVPDRYVSYDLPPGGIQNLTVAIFAVYKCDATWKGKTAPFVAYDKTRDATQNAVYWILDPLGFYQSYNQHDWKRMGGW</sequence>
<protein>
    <submittedName>
        <fullName evidence="1">Uncharacterized protein</fullName>
    </submittedName>
</protein>
<gene>
    <name evidence="1" type="ORF">Lalb_Chr09g0327181</name>
</gene>
<keyword evidence="2" id="KW-1185">Reference proteome</keyword>
<accession>A0A6A4Q0Y7</accession>
<comment type="caution">
    <text evidence="1">The sequence shown here is derived from an EMBL/GenBank/DDBJ whole genome shotgun (WGS) entry which is preliminary data.</text>
</comment>
<name>A0A6A4Q0Y7_LUPAL</name>
<dbReference type="Proteomes" id="UP000447434">
    <property type="component" value="Chromosome 9"/>
</dbReference>
<evidence type="ECO:0000313" key="2">
    <source>
        <dbReference type="Proteomes" id="UP000447434"/>
    </source>
</evidence>